<evidence type="ECO:0000313" key="1">
    <source>
        <dbReference type="EMBL" id="PYE80508.1"/>
    </source>
</evidence>
<dbReference type="EMBL" id="QJTD01000005">
    <property type="protein sequence ID" value="PYE80508.1"/>
    <property type="molecule type" value="Genomic_DNA"/>
</dbReference>
<dbReference type="OrthoDB" id="1440356at2"/>
<protein>
    <recommendedName>
        <fullName evidence="3">Lipoprotein</fullName>
    </recommendedName>
</protein>
<evidence type="ECO:0008006" key="3">
    <source>
        <dbReference type="Google" id="ProtNLM"/>
    </source>
</evidence>
<dbReference type="RefSeq" id="WP_146221533.1">
    <property type="nucleotide sequence ID" value="NZ_BMWQ01000005.1"/>
</dbReference>
<proteinExistence type="predicted"/>
<reference evidence="1 2" key="1">
    <citation type="submission" date="2018-06" db="EMBL/GenBank/DDBJ databases">
        <title>Genomic Encyclopedia of Type Strains, Phase III (KMG-III): the genomes of soil and plant-associated and newly described type strains.</title>
        <authorList>
            <person name="Whitman W."/>
        </authorList>
    </citation>
    <scope>NUCLEOTIDE SEQUENCE [LARGE SCALE GENOMIC DNA]</scope>
    <source>
        <strain evidence="1 2">CECT 7945</strain>
    </source>
</reference>
<keyword evidence="2" id="KW-1185">Reference proteome</keyword>
<name>A0A2V4XXV3_9FLAO</name>
<sequence length="166" mass="19147">MYQLKNPLFTILIFILSASMLVFSCASKQETTTKEEMIIKSDPKLLFLNYQMQKLNDKTNITLINQITTDGKLKDKTKTQVSTTVGDLECLVLDERLIQLERHTIKNPLKKIVEFINDAGELEKRQLNLDSAQFSLKLQLHPKARYIIINEITETNPIKHISTKIE</sequence>
<accession>A0A2V4XXV3</accession>
<evidence type="ECO:0000313" key="2">
    <source>
        <dbReference type="Proteomes" id="UP000248054"/>
    </source>
</evidence>
<dbReference type="Proteomes" id="UP000248054">
    <property type="component" value="Unassembled WGS sequence"/>
</dbReference>
<gene>
    <name evidence="1" type="ORF">DFQ11_105105</name>
</gene>
<dbReference type="PROSITE" id="PS51257">
    <property type="entry name" value="PROKAR_LIPOPROTEIN"/>
    <property type="match status" value="1"/>
</dbReference>
<comment type="caution">
    <text evidence="1">The sequence shown here is derived from an EMBL/GenBank/DDBJ whole genome shotgun (WGS) entry which is preliminary data.</text>
</comment>
<dbReference type="AlphaFoldDB" id="A0A2V4XXV3"/>
<organism evidence="1 2">
    <name type="scientific">Winogradskyella epiphytica</name>
    <dbReference type="NCBI Taxonomy" id="262005"/>
    <lineage>
        <taxon>Bacteria</taxon>
        <taxon>Pseudomonadati</taxon>
        <taxon>Bacteroidota</taxon>
        <taxon>Flavobacteriia</taxon>
        <taxon>Flavobacteriales</taxon>
        <taxon>Flavobacteriaceae</taxon>
        <taxon>Winogradskyella</taxon>
    </lineage>
</organism>